<keyword evidence="3" id="KW-1185">Reference proteome</keyword>
<keyword evidence="2" id="KW-0808">Transferase</keyword>
<dbReference type="Pfam" id="PF00583">
    <property type="entry name" value="Acetyltransf_1"/>
    <property type="match status" value="1"/>
</dbReference>
<dbReference type="PANTHER" id="PTHR39173">
    <property type="entry name" value="ACETYLTRANSFERASE"/>
    <property type="match status" value="1"/>
</dbReference>
<evidence type="ECO:0000313" key="3">
    <source>
        <dbReference type="Proteomes" id="UP000184080"/>
    </source>
</evidence>
<dbReference type="Proteomes" id="UP000184080">
    <property type="component" value="Unassembled WGS sequence"/>
</dbReference>
<dbReference type="InterPro" id="IPR016181">
    <property type="entry name" value="Acyl_CoA_acyltransferase"/>
</dbReference>
<sequence>MNFELRKLTINDSMDIYGMLQEIPKDENGFINSVNGKSFEEYKEWLIICDAMSKGVGLEDWQVPSNTYWLFVDGYPVGMGKLRHFLTDKLRVEGGHAGYAIRQSERNKGYGTVLLKIIIEEAKKMNIEKLLLTVRNSNTNSIKIALNNGGKIEKIKEDRHYIWIDC</sequence>
<dbReference type="RefSeq" id="WP_073011658.1">
    <property type="nucleotide sequence ID" value="NZ_FQZO01000010.1"/>
</dbReference>
<dbReference type="CDD" id="cd04301">
    <property type="entry name" value="NAT_SF"/>
    <property type="match status" value="1"/>
</dbReference>
<dbReference type="PANTHER" id="PTHR39173:SF1">
    <property type="entry name" value="ACETYLTRANSFERASE"/>
    <property type="match status" value="1"/>
</dbReference>
<accession>A0A1M6N4M8</accession>
<evidence type="ECO:0000259" key="1">
    <source>
        <dbReference type="PROSITE" id="PS51186"/>
    </source>
</evidence>
<dbReference type="SUPFAM" id="SSF55729">
    <property type="entry name" value="Acyl-CoA N-acyltransferases (Nat)"/>
    <property type="match status" value="1"/>
</dbReference>
<gene>
    <name evidence="2" type="ORF">SAMN05444401_0086</name>
</gene>
<dbReference type="STRING" id="1121298.SAMN05444401_0086"/>
<dbReference type="PROSITE" id="PS51186">
    <property type="entry name" value="GNAT"/>
    <property type="match status" value="1"/>
</dbReference>
<dbReference type="OrthoDB" id="9810615at2"/>
<dbReference type="InterPro" id="IPR000182">
    <property type="entry name" value="GNAT_dom"/>
</dbReference>
<dbReference type="EMBL" id="FQZO01000010">
    <property type="protein sequence ID" value="SHJ90628.1"/>
    <property type="molecule type" value="Genomic_DNA"/>
</dbReference>
<feature type="domain" description="N-acetyltransferase" evidence="1">
    <location>
        <begin position="3"/>
        <end position="166"/>
    </location>
</feature>
<proteinExistence type="predicted"/>
<dbReference type="AlphaFoldDB" id="A0A1M6N4M8"/>
<dbReference type="GO" id="GO:0016747">
    <property type="term" value="F:acyltransferase activity, transferring groups other than amino-acyl groups"/>
    <property type="evidence" value="ECO:0007669"/>
    <property type="project" value="InterPro"/>
</dbReference>
<evidence type="ECO:0000313" key="2">
    <source>
        <dbReference type="EMBL" id="SHJ90628.1"/>
    </source>
</evidence>
<organism evidence="2 3">
    <name type="scientific">Clostridium amylolyticum</name>
    <dbReference type="NCBI Taxonomy" id="1121298"/>
    <lineage>
        <taxon>Bacteria</taxon>
        <taxon>Bacillati</taxon>
        <taxon>Bacillota</taxon>
        <taxon>Clostridia</taxon>
        <taxon>Eubacteriales</taxon>
        <taxon>Clostridiaceae</taxon>
        <taxon>Clostridium</taxon>
    </lineage>
</organism>
<protein>
    <submittedName>
        <fullName evidence="2">Predicted acetyltransferase</fullName>
    </submittedName>
</protein>
<dbReference type="Gene3D" id="3.40.630.30">
    <property type="match status" value="1"/>
</dbReference>
<reference evidence="2 3" key="1">
    <citation type="submission" date="2016-11" db="EMBL/GenBank/DDBJ databases">
        <authorList>
            <person name="Jaros S."/>
            <person name="Januszkiewicz K."/>
            <person name="Wedrychowicz H."/>
        </authorList>
    </citation>
    <scope>NUCLEOTIDE SEQUENCE [LARGE SCALE GENOMIC DNA]</scope>
    <source>
        <strain evidence="2 3">DSM 21864</strain>
    </source>
</reference>
<name>A0A1M6N4M8_9CLOT</name>